<dbReference type="PANTHER" id="PTHR43252">
    <property type="entry name" value="TRANSCRIPTIONAL REGULATOR YQJI"/>
    <property type="match status" value="1"/>
</dbReference>
<dbReference type="SUPFAM" id="SSF46785">
    <property type="entry name" value="Winged helix' DNA-binding domain"/>
    <property type="match status" value="1"/>
</dbReference>
<dbReference type="Gene3D" id="6.10.140.190">
    <property type="match status" value="1"/>
</dbReference>
<dbReference type="InterPro" id="IPR036390">
    <property type="entry name" value="WH_DNA-bd_sf"/>
</dbReference>
<keyword evidence="4" id="KW-1185">Reference proteome</keyword>
<feature type="domain" description="Transcription regulator PadR C-terminal" evidence="2">
    <location>
        <begin position="97"/>
        <end position="179"/>
    </location>
</feature>
<feature type="domain" description="Transcription regulator PadR N-terminal" evidence="1">
    <location>
        <begin position="10"/>
        <end position="82"/>
    </location>
</feature>
<dbReference type="PANTHER" id="PTHR43252:SF6">
    <property type="entry name" value="NEGATIVE TRANSCRIPTION REGULATOR PADR"/>
    <property type="match status" value="1"/>
</dbReference>
<dbReference type="OrthoDB" id="9783723at2"/>
<dbReference type="Pfam" id="PF03551">
    <property type="entry name" value="PadR"/>
    <property type="match status" value="1"/>
</dbReference>
<gene>
    <name evidence="3" type="ORF">D8M04_12435</name>
</gene>
<name>A0A498D6T6_9BACI</name>
<evidence type="ECO:0000313" key="4">
    <source>
        <dbReference type="Proteomes" id="UP000270219"/>
    </source>
</evidence>
<dbReference type="Gene3D" id="1.10.10.10">
    <property type="entry name" value="Winged helix-like DNA-binding domain superfamily/Winged helix DNA-binding domain"/>
    <property type="match status" value="1"/>
</dbReference>
<organism evidence="3 4">
    <name type="scientific">Oceanobacillus piezotolerans</name>
    <dbReference type="NCBI Taxonomy" id="2448030"/>
    <lineage>
        <taxon>Bacteria</taxon>
        <taxon>Bacillati</taxon>
        <taxon>Bacillota</taxon>
        <taxon>Bacilli</taxon>
        <taxon>Bacillales</taxon>
        <taxon>Bacillaceae</taxon>
        <taxon>Oceanobacillus</taxon>
    </lineage>
</organism>
<accession>A0A498D6T6</accession>
<dbReference type="InterPro" id="IPR036388">
    <property type="entry name" value="WH-like_DNA-bd_sf"/>
</dbReference>
<protein>
    <submittedName>
        <fullName evidence="3">PadR family transcriptional regulator</fullName>
    </submittedName>
</protein>
<proteinExistence type="predicted"/>
<reference evidence="3 4" key="1">
    <citation type="submission" date="2018-10" db="EMBL/GenBank/DDBJ databases">
        <title>Oceanobacillus sp. YLB-02 draft genome.</title>
        <authorList>
            <person name="Yu L."/>
        </authorList>
    </citation>
    <scope>NUCLEOTIDE SEQUENCE [LARGE SCALE GENOMIC DNA]</scope>
    <source>
        <strain evidence="3 4">YLB-02</strain>
    </source>
</reference>
<dbReference type="Proteomes" id="UP000270219">
    <property type="component" value="Unassembled WGS sequence"/>
</dbReference>
<comment type="caution">
    <text evidence="3">The sequence shown here is derived from an EMBL/GenBank/DDBJ whole genome shotgun (WGS) entry which is preliminary data.</text>
</comment>
<dbReference type="EMBL" id="RCHR01000004">
    <property type="protein sequence ID" value="RLL43724.1"/>
    <property type="molecule type" value="Genomic_DNA"/>
</dbReference>
<dbReference type="RefSeq" id="WP_121523455.1">
    <property type="nucleotide sequence ID" value="NZ_RCHR01000004.1"/>
</dbReference>
<dbReference type="InterPro" id="IPR018309">
    <property type="entry name" value="Tscrpt_reg_PadR_C"/>
</dbReference>
<dbReference type="AlphaFoldDB" id="A0A498D6T6"/>
<sequence length="180" mass="21304">MKTNHTKFVIMGILTTNCRSGYQIKQFIDQSLNHFWKLSYGQIYPTLKQIVEEGLATVQYASQEDKPDKKEYFLTEKGKEAFYAWLEKPLEEIPVEKNNVLLKIFFSRHQSKAKTIEHLSYYKEKLQERYVTYESIEWMISSGLSELPDAQYWLFTLDYGKRVTKAAMEWCEATANKLKE</sequence>
<dbReference type="InterPro" id="IPR005149">
    <property type="entry name" value="Tscrpt_reg_PadR_N"/>
</dbReference>
<evidence type="ECO:0000259" key="2">
    <source>
        <dbReference type="Pfam" id="PF10400"/>
    </source>
</evidence>
<dbReference type="Pfam" id="PF10400">
    <property type="entry name" value="Vir_act_alpha_C"/>
    <property type="match status" value="1"/>
</dbReference>
<evidence type="ECO:0000259" key="1">
    <source>
        <dbReference type="Pfam" id="PF03551"/>
    </source>
</evidence>
<evidence type="ECO:0000313" key="3">
    <source>
        <dbReference type="EMBL" id="RLL43724.1"/>
    </source>
</evidence>